<accession>A0A4R1BLS4</accession>
<dbReference type="PANTHER" id="PTHR42988">
    <property type="entry name" value="PHOSPHOHYDROLASE"/>
    <property type="match status" value="1"/>
</dbReference>
<dbReference type="PANTHER" id="PTHR42988:SF2">
    <property type="entry name" value="CYCLIC NUCLEOTIDE PHOSPHODIESTERASE CBUA0032-RELATED"/>
    <property type="match status" value="1"/>
</dbReference>
<keyword evidence="1" id="KW-0479">Metal-binding</keyword>
<dbReference type="Pfam" id="PF24406">
    <property type="entry name" value="nSTAND_NTPase4"/>
    <property type="match status" value="1"/>
</dbReference>
<dbReference type="Proteomes" id="UP000295443">
    <property type="component" value="Unassembled WGS sequence"/>
</dbReference>
<protein>
    <submittedName>
        <fullName evidence="7">Uncharacterized protein</fullName>
    </submittedName>
</protein>
<keyword evidence="8" id="KW-1185">Reference proteome</keyword>
<evidence type="ECO:0000256" key="1">
    <source>
        <dbReference type="ARBA" id="ARBA00022723"/>
    </source>
</evidence>
<dbReference type="InterPro" id="IPR057123">
    <property type="entry name" value="STAND_NTPase4_dom"/>
</dbReference>
<evidence type="ECO:0000259" key="5">
    <source>
        <dbReference type="Pfam" id="PF00149"/>
    </source>
</evidence>
<evidence type="ECO:0000259" key="6">
    <source>
        <dbReference type="Pfam" id="PF24406"/>
    </source>
</evidence>
<organism evidence="7 8">
    <name type="scientific">Parasulfuritortus cantonensis</name>
    <dbReference type="NCBI Taxonomy" id="2528202"/>
    <lineage>
        <taxon>Bacteria</taxon>
        <taxon>Pseudomonadati</taxon>
        <taxon>Pseudomonadota</taxon>
        <taxon>Betaproteobacteria</taxon>
        <taxon>Nitrosomonadales</taxon>
        <taxon>Thiobacillaceae</taxon>
        <taxon>Parasulfuritortus</taxon>
    </lineage>
</organism>
<dbReference type="SUPFAM" id="SSF52540">
    <property type="entry name" value="P-loop containing nucleoside triphosphate hydrolases"/>
    <property type="match status" value="1"/>
</dbReference>
<dbReference type="Gene3D" id="3.40.50.300">
    <property type="entry name" value="P-loop containing nucleotide triphosphate hydrolases"/>
    <property type="match status" value="1"/>
</dbReference>
<dbReference type="Pfam" id="PF00149">
    <property type="entry name" value="Metallophos"/>
    <property type="match status" value="1"/>
</dbReference>
<name>A0A4R1BLS4_9PROT</name>
<comment type="caution">
    <text evidence="7">The sequence shown here is derived from an EMBL/GenBank/DDBJ whole genome shotgun (WGS) entry which is preliminary data.</text>
</comment>
<reference evidence="7 8" key="1">
    <citation type="submission" date="2019-03" db="EMBL/GenBank/DDBJ databases">
        <title>Genome sequence of Thiobacillaceae bacterium LSR1, a sulfur-oxidizing bacterium isolated from freshwater sediment.</title>
        <authorList>
            <person name="Li S."/>
        </authorList>
    </citation>
    <scope>NUCLEOTIDE SEQUENCE [LARGE SCALE GENOMIC DNA]</scope>
    <source>
        <strain evidence="7 8">LSR1</strain>
    </source>
</reference>
<sequence length="1035" mass="117537">MTKRLRIIHCSDLHLDPTKLADCQIVLDAFQQDVARRVQADGPFDLLVFTGDLVKEGKNKKAFECAREKFIIPTLTAAGLTEKNFCAVPGNHDVQLNELNEIYENGVTGQLTNRDAINAFLDNYDAQHRSFIDRRFRYFNAATLPEVEQRDQELFRTRIYDFSIGKIGIALLNTAWHASGKANDYDLGKIILGERQVDVSADRLKACLFKIAVFHHPFDWLLPADKTSVMRAMQRHFDLVLFGHAHYQDPMSLVGVSGHFFQSQTGCLYSTRDYFNGYSIVDIDFGLRQFKIELREYYDERRVFDNALRFAENGIYIQQFQRHRAGLDLVLSDEAQSAFQDAVNCRLISAVAAASAPKNIRELFVSPDLRTSTGQGEVADQGPTHNQNIQVSELMQGNANWLIYGQKETGKTTLLNFLAVEALPGGRYFDGTLPLRLQFTDIGASATTIFEGIRRASGSAIETKQIRAALKTKKVLILIDNFDVDQQQQIDTLGKFIQDHPGNRVIATALYDPIRKPVDVGNLLGISFSTLYLSYFARKQVKELILRWAKGNANDVTQLADRIMITASRINAPLTPLLISILLWLNERNISFEPVNHAVLLQTFVRELLGKLGGPLVKRADLDTRNVEHFLGHLAEFFTKEFRETASRMEVERVAAEYFVGRWSLDLLKLSVGEIIGSLIERGILIESDAGVGFRYRCFFEYFAAQRMGDEIEFYQHVTSENNLLRFAREIDTYTALNRNDSALLKRILDDLSAYYTELDHKSELNGFDRLPLPLTTKDTLSHEEIRHGLETSKLEEQERDNVFDLVTRGDKDQCPVSVRRDIEHYVPGELLDLASRVLRNSELIKIADDKKQEVLTKICSYWAILIAEGMLATENAADDQDLPQDIRELGPVFPLVILPQALSELCQEAVGSAKLGHILRRVSESDENPLIVRLLAALIYFGLKLDRRIDVIKSLFPAIKDKRFLLGMGYLKLRVSYTLGEFSRSEAHQLLDVLTDFSMAVQMSGNMNEREFSQMRSILQTQLKKTLTPRITHR</sequence>
<dbReference type="InterPro" id="IPR004843">
    <property type="entry name" value="Calcineurin-like_PHP"/>
</dbReference>
<dbReference type="AlphaFoldDB" id="A0A4R1BLS4"/>
<evidence type="ECO:0000256" key="3">
    <source>
        <dbReference type="ARBA" id="ARBA00023004"/>
    </source>
</evidence>
<dbReference type="InterPro" id="IPR027417">
    <property type="entry name" value="P-loop_NTPase"/>
</dbReference>
<keyword evidence="2" id="KW-0378">Hydrolase</keyword>
<feature type="domain" description="STAND NTPase 4 small alpha/beta" evidence="6">
    <location>
        <begin position="645"/>
        <end position="704"/>
    </location>
</feature>
<dbReference type="SUPFAM" id="SSF56300">
    <property type="entry name" value="Metallo-dependent phosphatases"/>
    <property type="match status" value="1"/>
</dbReference>
<dbReference type="GO" id="GO:0046872">
    <property type="term" value="F:metal ion binding"/>
    <property type="evidence" value="ECO:0007669"/>
    <property type="project" value="UniProtKB-KW"/>
</dbReference>
<comment type="similarity">
    <text evidence="4">Belongs to the cyclic nucleotide phosphodiesterase class-III family.</text>
</comment>
<dbReference type="InterPro" id="IPR029052">
    <property type="entry name" value="Metallo-depent_PP-like"/>
</dbReference>
<dbReference type="GO" id="GO:0016787">
    <property type="term" value="F:hydrolase activity"/>
    <property type="evidence" value="ECO:0007669"/>
    <property type="project" value="UniProtKB-KW"/>
</dbReference>
<gene>
    <name evidence="7" type="ORF">EZJ19_02460</name>
</gene>
<evidence type="ECO:0000313" key="8">
    <source>
        <dbReference type="Proteomes" id="UP000295443"/>
    </source>
</evidence>
<dbReference type="OrthoDB" id="9811542at2"/>
<feature type="domain" description="Calcineurin-like phosphoesterase" evidence="5">
    <location>
        <begin position="5"/>
        <end position="247"/>
    </location>
</feature>
<proteinExistence type="inferred from homology"/>
<evidence type="ECO:0000313" key="7">
    <source>
        <dbReference type="EMBL" id="TCJ18391.1"/>
    </source>
</evidence>
<evidence type="ECO:0000256" key="4">
    <source>
        <dbReference type="ARBA" id="ARBA00025742"/>
    </source>
</evidence>
<keyword evidence="3" id="KW-0408">Iron</keyword>
<dbReference type="InterPro" id="IPR050884">
    <property type="entry name" value="CNP_phosphodiesterase-III"/>
</dbReference>
<dbReference type="RefSeq" id="WP_131444721.1">
    <property type="nucleotide sequence ID" value="NZ_SJZB01000011.1"/>
</dbReference>
<dbReference type="Gene3D" id="3.60.21.10">
    <property type="match status" value="1"/>
</dbReference>
<evidence type="ECO:0000256" key="2">
    <source>
        <dbReference type="ARBA" id="ARBA00022801"/>
    </source>
</evidence>
<dbReference type="EMBL" id="SJZB01000011">
    <property type="protein sequence ID" value="TCJ18391.1"/>
    <property type="molecule type" value="Genomic_DNA"/>
</dbReference>